<dbReference type="OrthoDB" id="10563691at2759"/>
<organism evidence="1 2">
    <name type="scientific">Nitzschia inconspicua</name>
    <dbReference type="NCBI Taxonomy" id="303405"/>
    <lineage>
        <taxon>Eukaryota</taxon>
        <taxon>Sar</taxon>
        <taxon>Stramenopiles</taxon>
        <taxon>Ochrophyta</taxon>
        <taxon>Bacillariophyta</taxon>
        <taxon>Bacillariophyceae</taxon>
        <taxon>Bacillariophycidae</taxon>
        <taxon>Bacillariales</taxon>
        <taxon>Bacillariaceae</taxon>
        <taxon>Nitzschia</taxon>
    </lineage>
</organism>
<reference evidence="1" key="2">
    <citation type="submission" date="2021-04" db="EMBL/GenBank/DDBJ databases">
        <authorList>
            <person name="Podell S."/>
        </authorList>
    </citation>
    <scope>NUCLEOTIDE SEQUENCE</scope>
    <source>
        <strain evidence="1">Hildebrandi</strain>
    </source>
</reference>
<name>A0A9K3M5A9_9STRA</name>
<sequence>MLIWQRLLSVRSNPVVSHPRRLICVRWMAVLCTVACWLHVGAEGLVLRVMMQTHARIQTLLLQNAQPIVWVEDAEDGFVDPEENLEPGEICLKSVKAFATNPADDPTNSINSNGDYNNNQRFLCAGALVQRPADVDNTMLIICDAWMADAILNEGGPNLQLQGAIQVLDELFLSHLEGHIINQPPGFSRNSRTTEDDPAVVAALRSFVLHCGDSVDNQWTCASFMAGQARGFAPLKDMVRTSSIYSSNFYDHNLDGFVFDYSKGMELYRSAATTSETADRIHRLLPNKETLQRYTTKRFTIVDDNL</sequence>
<keyword evidence="2" id="KW-1185">Reference proteome</keyword>
<protein>
    <submittedName>
        <fullName evidence="1">Uncharacterized protein</fullName>
    </submittedName>
</protein>
<proteinExistence type="predicted"/>
<accession>A0A9K3M5A9</accession>
<evidence type="ECO:0000313" key="2">
    <source>
        <dbReference type="Proteomes" id="UP000693970"/>
    </source>
</evidence>
<dbReference type="EMBL" id="JAGRRH010000001">
    <property type="protein sequence ID" value="KAG7374013.1"/>
    <property type="molecule type" value="Genomic_DNA"/>
</dbReference>
<evidence type="ECO:0000313" key="1">
    <source>
        <dbReference type="EMBL" id="KAG7374013.1"/>
    </source>
</evidence>
<dbReference type="AlphaFoldDB" id="A0A9K3M5A9"/>
<dbReference type="Proteomes" id="UP000693970">
    <property type="component" value="Unassembled WGS sequence"/>
</dbReference>
<gene>
    <name evidence="1" type="ORF">IV203_013108</name>
</gene>
<comment type="caution">
    <text evidence="1">The sequence shown here is derived from an EMBL/GenBank/DDBJ whole genome shotgun (WGS) entry which is preliminary data.</text>
</comment>
<reference evidence="1" key="1">
    <citation type="journal article" date="2021" name="Sci. Rep.">
        <title>Diploid genomic architecture of Nitzschia inconspicua, an elite biomass production diatom.</title>
        <authorList>
            <person name="Oliver A."/>
            <person name="Podell S."/>
            <person name="Pinowska A."/>
            <person name="Traller J.C."/>
            <person name="Smith S.R."/>
            <person name="McClure R."/>
            <person name="Beliaev A."/>
            <person name="Bohutskyi P."/>
            <person name="Hill E.A."/>
            <person name="Rabines A."/>
            <person name="Zheng H."/>
            <person name="Allen L.Z."/>
            <person name="Kuo A."/>
            <person name="Grigoriev I.V."/>
            <person name="Allen A.E."/>
            <person name="Hazlebeck D."/>
            <person name="Allen E.E."/>
        </authorList>
    </citation>
    <scope>NUCLEOTIDE SEQUENCE</scope>
    <source>
        <strain evidence="1">Hildebrandi</strain>
    </source>
</reference>